<dbReference type="GO" id="GO:0015979">
    <property type="term" value="P:photosynthesis"/>
    <property type="evidence" value="ECO:0007669"/>
    <property type="project" value="UniProtKB-KW"/>
</dbReference>
<evidence type="ECO:0000256" key="3">
    <source>
        <dbReference type="ARBA" id="ARBA00023078"/>
    </source>
</evidence>
<sequence length="130" mass="13961">MAPAFALTTAFTGRVTLGARPGASLCTAAPPATAALRMGYDMNGSGANTLVGRTIKSSGVEKDTRAFKVTFVLPSQSRLYTFRELQNVYTTKIVPFSSWYAEQQRIQKMGGKIMKVELASGSQMRSVGNS</sequence>
<dbReference type="EMBL" id="KV919126">
    <property type="protein sequence ID" value="OSX71540.1"/>
    <property type="molecule type" value="Genomic_DNA"/>
</dbReference>
<dbReference type="InterPro" id="IPR008213">
    <property type="entry name" value="CpcD-like_dom"/>
</dbReference>
<keyword evidence="3" id="KW-0793">Thylakoid</keyword>
<evidence type="ECO:0000256" key="2">
    <source>
        <dbReference type="ARBA" id="ARBA00022531"/>
    </source>
</evidence>
<reference evidence="6 7" key="1">
    <citation type="submission" date="2017-03" db="EMBL/GenBank/DDBJ databases">
        <title>WGS assembly of Porphyra umbilicalis.</title>
        <authorList>
            <person name="Brawley S.H."/>
            <person name="Blouin N.A."/>
            <person name="Ficko-Blean E."/>
            <person name="Wheeler G.L."/>
            <person name="Lohr M."/>
            <person name="Goodson H.V."/>
            <person name="Jenkins J.W."/>
            <person name="Blaby-Haas C.E."/>
            <person name="Helliwell K.E."/>
            <person name="Chan C."/>
            <person name="Marriage T."/>
            <person name="Bhattacharya D."/>
            <person name="Klein A.S."/>
            <person name="Badis Y."/>
            <person name="Brodie J."/>
            <person name="Cao Y."/>
            <person name="Collen J."/>
            <person name="Dittami S.M."/>
            <person name="Gachon C.M."/>
            <person name="Green B.R."/>
            <person name="Karpowicz S."/>
            <person name="Kim J.W."/>
            <person name="Kudahl U."/>
            <person name="Lin S."/>
            <person name="Michel G."/>
            <person name="Mittag M."/>
            <person name="Olson B.J."/>
            <person name="Pangilinan J."/>
            <person name="Peng Y."/>
            <person name="Qiu H."/>
            <person name="Shu S."/>
            <person name="Singer J.T."/>
            <person name="Smith A.G."/>
            <person name="Sprecher B.N."/>
            <person name="Wagner V."/>
            <person name="Wang W."/>
            <person name="Wang Z.-Y."/>
            <person name="Yan J."/>
            <person name="Yarish C."/>
            <person name="Zoeuner-Riek S."/>
            <person name="Zhuang Y."/>
            <person name="Zou Y."/>
            <person name="Lindquist E.A."/>
            <person name="Grimwood J."/>
            <person name="Barry K."/>
            <person name="Rokhsar D.S."/>
            <person name="Schmutz J."/>
            <person name="Stiller J.W."/>
            <person name="Grossman A.R."/>
            <person name="Prochnik S.E."/>
        </authorList>
    </citation>
    <scope>NUCLEOTIDE SEQUENCE [LARGE SCALE GENOMIC DNA]</scope>
    <source>
        <strain evidence="6">4086291</strain>
    </source>
</reference>
<dbReference type="SMART" id="SM01094">
    <property type="entry name" value="CpcD"/>
    <property type="match status" value="1"/>
</dbReference>
<dbReference type="OrthoDB" id="2129at2759"/>
<evidence type="ECO:0000256" key="1">
    <source>
        <dbReference type="ARBA" id="ARBA00004308"/>
    </source>
</evidence>
<dbReference type="PROSITE" id="PS51441">
    <property type="entry name" value="CPCD_LIKE"/>
    <property type="match status" value="1"/>
</dbReference>
<gene>
    <name evidence="6" type="ORF">BU14_0523s0007</name>
</gene>
<proteinExistence type="predicted"/>
<dbReference type="Pfam" id="PF01383">
    <property type="entry name" value="CpcD"/>
    <property type="match status" value="1"/>
</dbReference>
<protein>
    <recommendedName>
        <fullName evidence="5">CpcD-like domain-containing protein</fullName>
    </recommendedName>
</protein>
<keyword evidence="4" id="KW-0472">Membrane</keyword>
<dbReference type="Proteomes" id="UP000218209">
    <property type="component" value="Unassembled WGS sequence"/>
</dbReference>
<dbReference type="GO" id="GO:0030089">
    <property type="term" value="C:phycobilisome"/>
    <property type="evidence" value="ECO:0007669"/>
    <property type="project" value="InterPro"/>
</dbReference>
<organism evidence="6 7">
    <name type="scientific">Porphyra umbilicalis</name>
    <name type="common">Purple laver</name>
    <name type="synonym">Red alga</name>
    <dbReference type="NCBI Taxonomy" id="2786"/>
    <lineage>
        <taxon>Eukaryota</taxon>
        <taxon>Rhodophyta</taxon>
        <taxon>Bangiophyceae</taxon>
        <taxon>Bangiales</taxon>
        <taxon>Bangiaceae</taxon>
        <taxon>Porphyra</taxon>
    </lineage>
</organism>
<evidence type="ECO:0000256" key="4">
    <source>
        <dbReference type="ARBA" id="ARBA00023136"/>
    </source>
</evidence>
<keyword evidence="7" id="KW-1185">Reference proteome</keyword>
<accession>A0A1X6NSP1</accession>
<dbReference type="AlphaFoldDB" id="A0A1X6NSP1"/>
<dbReference type="InterPro" id="IPR011064">
    <property type="entry name" value="Allophyco_linker_chain"/>
</dbReference>
<evidence type="ECO:0000313" key="7">
    <source>
        <dbReference type="Proteomes" id="UP000218209"/>
    </source>
</evidence>
<evidence type="ECO:0000313" key="6">
    <source>
        <dbReference type="EMBL" id="OSX71540.1"/>
    </source>
</evidence>
<dbReference type="SUPFAM" id="SSF54580">
    <property type="entry name" value="Allophycocyanin linker chain (domain)"/>
    <property type="match status" value="1"/>
</dbReference>
<name>A0A1X6NSP1_PORUM</name>
<keyword evidence="2" id="KW-0602">Photosynthesis</keyword>
<evidence type="ECO:0000259" key="5">
    <source>
        <dbReference type="PROSITE" id="PS51441"/>
    </source>
</evidence>
<dbReference type="GO" id="GO:0012505">
    <property type="term" value="C:endomembrane system"/>
    <property type="evidence" value="ECO:0007669"/>
    <property type="project" value="UniProtKB-SubCell"/>
</dbReference>
<feature type="domain" description="CpcD-like" evidence="5">
    <location>
        <begin position="64"/>
        <end position="119"/>
    </location>
</feature>
<dbReference type="Gene3D" id="3.30.1490.170">
    <property type="entry name" value="Allophycocyanin linker chain (domain)"/>
    <property type="match status" value="1"/>
</dbReference>
<comment type="subcellular location">
    <subcellularLocation>
        <location evidence="1">Endomembrane system</location>
    </subcellularLocation>
</comment>